<gene>
    <name evidence="3" type="ORF">EHO51_13425</name>
</gene>
<dbReference type="Proteomes" id="UP000273982">
    <property type="component" value="Chromosome"/>
</dbReference>
<dbReference type="InterPro" id="IPR055050">
    <property type="entry name" value="WsaF_C"/>
</dbReference>
<dbReference type="Pfam" id="PF05045">
    <property type="entry name" value="RgpF"/>
    <property type="match status" value="1"/>
</dbReference>
<dbReference type="RefSeq" id="WP_124739306.1">
    <property type="nucleotide sequence ID" value="NZ_CP034086.1"/>
</dbReference>
<dbReference type="InterPro" id="IPR048510">
    <property type="entry name" value="WsaF_N"/>
</dbReference>
<dbReference type="KEGG" id="mros:EHO51_13425"/>
<evidence type="ECO:0000313" key="3">
    <source>
        <dbReference type="EMBL" id="AZG77650.1"/>
    </source>
</evidence>
<proteinExistence type="predicted"/>
<organism evidence="3 4">
    <name type="scientific">Methylocystis rosea</name>
    <dbReference type="NCBI Taxonomy" id="173366"/>
    <lineage>
        <taxon>Bacteria</taxon>
        <taxon>Pseudomonadati</taxon>
        <taxon>Pseudomonadota</taxon>
        <taxon>Alphaproteobacteria</taxon>
        <taxon>Hyphomicrobiales</taxon>
        <taxon>Methylocystaceae</taxon>
        <taxon>Methylocystis</taxon>
    </lineage>
</organism>
<reference evidence="3 4" key="1">
    <citation type="submission" date="2018-11" db="EMBL/GenBank/DDBJ databases">
        <title>Genome squencing of methanotrophic bacteria isolated from alkaline groundwater in Korea.</title>
        <authorList>
            <person name="Nguyen L.N."/>
        </authorList>
    </citation>
    <scope>NUCLEOTIDE SEQUENCE [LARGE SCALE GENOMIC DNA]</scope>
    <source>
        <strain evidence="3 4">GW6</strain>
    </source>
</reference>
<dbReference type="EMBL" id="CP034086">
    <property type="protein sequence ID" value="AZG77650.1"/>
    <property type="molecule type" value="Genomic_DNA"/>
</dbReference>
<protein>
    <recommendedName>
        <fullName evidence="5">Lipopolysaccharide biosynthesis protein</fullName>
    </recommendedName>
</protein>
<evidence type="ECO:0000259" key="2">
    <source>
        <dbReference type="Pfam" id="PF22772"/>
    </source>
</evidence>
<dbReference type="GO" id="GO:0030247">
    <property type="term" value="F:polysaccharide binding"/>
    <property type="evidence" value="ECO:0007669"/>
    <property type="project" value="InterPro"/>
</dbReference>
<name>A0A3G8M978_9HYPH</name>
<dbReference type="Pfam" id="PF21374">
    <property type="entry name" value="WsaF_N"/>
    <property type="match status" value="1"/>
</dbReference>
<dbReference type="Pfam" id="PF22772">
    <property type="entry name" value="WsaF_C"/>
    <property type="match status" value="1"/>
</dbReference>
<dbReference type="InterPro" id="IPR007739">
    <property type="entry name" value="RgpF"/>
</dbReference>
<dbReference type="Gene3D" id="3.40.50.2000">
    <property type="entry name" value="Glycogen Phosphorylase B"/>
    <property type="match status" value="1"/>
</dbReference>
<evidence type="ECO:0000313" key="4">
    <source>
        <dbReference type="Proteomes" id="UP000273982"/>
    </source>
</evidence>
<dbReference type="AlphaFoldDB" id="A0A3G8M978"/>
<accession>A0A3G8M978</accession>
<dbReference type="Gene3D" id="3.40.50.11090">
    <property type="match status" value="1"/>
</dbReference>
<feature type="domain" description="WsaF N-terminal" evidence="1">
    <location>
        <begin position="442"/>
        <end position="600"/>
    </location>
</feature>
<evidence type="ECO:0000259" key="1">
    <source>
        <dbReference type="Pfam" id="PF21374"/>
    </source>
</evidence>
<sequence length="835" mass="93780">MTEKKSETRLQWARRHLRNGYIIMSTRGAVALYGAAMRELAKLIDSPVGVFLAPRDLLRDGPRFLREQGLRAACGAVLRQIAAQYDPPLGRRRNPINDPLRQAAISYYYTYELTKPDGVVPSRRPVNEMDFALETPFAFDEGPKRAHSIVAIVHAFYPDVLPLVLEKLHNVPGALDLCVSTDTAEKKRAVDEVCADWRKGKVLTRVCPNRGRDIAAKFFGFRDVYADYELFIHLHTKRSPHGGEALARWRDYLIDNLLGSERIVRSILSLFDDPRLGVVFPQHLFELRGILNWGYDYDLARNLLKRMNIEIDKNLTLEFPSGSMFWGRTAAIRPLLDIDIDFADFPPESGQVDGTLAHAIERSLLMIAESRGFEWLKVAQRDLYPMGHTLLPVHSVDDLAEHRLKVFQPALACVDSNFHPYATPIAETRPLLSYPSRNDRPRLTLLTPTVNPKQTFGGIATAMKLFSALLAELGDDFDARIVVTDADIEPEAYATLSGYTPVPYAASLDAERAALVDANEREGGRLNLRANDFFFATAWWTAEFALAMERERARYFGGERPFIYLIQDDEPNFYGRGAKSSLAEATYHHGDQTIAIVNSEELFSVMTQKFRFRDAYYVPYELNERIGERLTNVAREPAMLVYGRPAVARNAFELICAALVIWQQRDPIRASRWNIIFLGEDFPDSLLYPVQNATVGGKARLDDYADHLSRALVGVSLMISPHPSYPPLEMAEAGLATITNAFAGKDLRRRFDNIVSPARLDPASLADLIEDTVARMEPFVGAIVPRQRPSAPPADATRRFDPKTLAAELRRAAASPLYATGETSRSISASTCEIY</sequence>
<feature type="domain" description="WsaF C-terminal" evidence="2">
    <location>
        <begin position="639"/>
        <end position="769"/>
    </location>
</feature>
<evidence type="ECO:0008006" key="5">
    <source>
        <dbReference type="Google" id="ProtNLM"/>
    </source>
</evidence>